<proteinExistence type="predicted"/>
<accession>A0A370N758</accession>
<evidence type="ECO:0000313" key="2">
    <source>
        <dbReference type="EMBL" id="RDK01454.1"/>
    </source>
</evidence>
<dbReference type="AlphaFoldDB" id="A0A370N758"/>
<evidence type="ECO:0000256" key="1">
    <source>
        <dbReference type="SAM" id="Phobius"/>
    </source>
</evidence>
<evidence type="ECO:0000313" key="3">
    <source>
        <dbReference type="Proteomes" id="UP000254875"/>
    </source>
</evidence>
<gene>
    <name evidence="2" type="ORF">DLM46_16630</name>
</gene>
<organism evidence="2 3">
    <name type="scientific">Paraburkholderia lacunae</name>
    <dbReference type="NCBI Taxonomy" id="2211104"/>
    <lineage>
        <taxon>Bacteria</taxon>
        <taxon>Pseudomonadati</taxon>
        <taxon>Pseudomonadota</taxon>
        <taxon>Betaproteobacteria</taxon>
        <taxon>Burkholderiales</taxon>
        <taxon>Burkholderiaceae</taxon>
        <taxon>Paraburkholderia</taxon>
    </lineage>
</organism>
<protein>
    <submittedName>
        <fullName evidence="2">Uncharacterized protein</fullName>
    </submittedName>
</protein>
<sequence>MNSLPDAAGEGRRAWLREMQGPCPRQSDFEKSFAWRLAFATAAIVITINVLAPPPAAPEKPVHATV</sequence>
<keyword evidence="1" id="KW-0472">Membrane</keyword>
<keyword evidence="1" id="KW-1133">Transmembrane helix</keyword>
<dbReference type="EMBL" id="QHKS01000010">
    <property type="protein sequence ID" value="RDK01454.1"/>
    <property type="molecule type" value="Genomic_DNA"/>
</dbReference>
<reference evidence="3" key="1">
    <citation type="submission" date="2018-05" db="EMBL/GenBank/DDBJ databases">
        <authorList>
            <person name="Feng T."/>
        </authorList>
    </citation>
    <scope>NUCLEOTIDE SEQUENCE [LARGE SCALE GENOMIC DNA]</scope>
    <source>
        <strain evidence="3">S27</strain>
    </source>
</reference>
<dbReference type="Proteomes" id="UP000254875">
    <property type="component" value="Unassembled WGS sequence"/>
</dbReference>
<keyword evidence="1" id="KW-0812">Transmembrane</keyword>
<name>A0A370N758_9BURK</name>
<feature type="transmembrane region" description="Helical" evidence="1">
    <location>
        <begin position="33"/>
        <end position="52"/>
    </location>
</feature>
<comment type="caution">
    <text evidence="2">The sequence shown here is derived from an EMBL/GenBank/DDBJ whole genome shotgun (WGS) entry which is preliminary data.</text>
</comment>
<keyword evidence="3" id="KW-1185">Reference proteome</keyword>